<proteinExistence type="predicted"/>
<feature type="compositionally biased region" description="Basic and acidic residues" evidence="1">
    <location>
        <begin position="59"/>
        <end position="70"/>
    </location>
</feature>
<evidence type="ECO:0000313" key="3">
    <source>
        <dbReference type="Proteomes" id="UP000253529"/>
    </source>
</evidence>
<keyword evidence="3" id="KW-1185">Reference proteome</keyword>
<comment type="caution">
    <text evidence="2">The sequence shown here is derived from an EMBL/GenBank/DDBJ whole genome shotgun (WGS) entry which is preliminary data.</text>
</comment>
<organism evidence="2 3">
    <name type="scientific">Roseiarcus fermentans</name>
    <dbReference type="NCBI Taxonomy" id="1473586"/>
    <lineage>
        <taxon>Bacteria</taxon>
        <taxon>Pseudomonadati</taxon>
        <taxon>Pseudomonadota</taxon>
        <taxon>Alphaproteobacteria</taxon>
        <taxon>Hyphomicrobiales</taxon>
        <taxon>Roseiarcaceae</taxon>
        <taxon>Roseiarcus</taxon>
    </lineage>
</organism>
<evidence type="ECO:0000313" key="2">
    <source>
        <dbReference type="EMBL" id="RBP05688.1"/>
    </source>
</evidence>
<dbReference type="RefSeq" id="WP_113891836.1">
    <property type="nucleotide sequence ID" value="NZ_QNRK01000034.1"/>
</dbReference>
<dbReference type="EMBL" id="QNRK01000034">
    <property type="protein sequence ID" value="RBP05688.1"/>
    <property type="molecule type" value="Genomic_DNA"/>
</dbReference>
<dbReference type="AlphaFoldDB" id="A0A366ETG8"/>
<gene>
    <name evidence="2" type="ORF">DFR50_13451</name>
</gene>
<feature type="region of interest" description="Disordered" evidence="1">
    <location>
        <begin position="53"/>
        <end position="73"/>
    </location>
</feature>
<protein>
    <submittedName>
        <fullName evidence="2">Uncharacterized protein</fullName>
    </submittedName>
</protein>
<name>A0A366ETG8_9HYPH</name>
<sequence>MSGQDLDPVEWELVRADIAMEKARLKANGDWSKWEAFQAQANDRFGARVRSAVGMPRGAGREDPETEARSALRRPLRTPDLSFLVAPFRKLRRRGRPLG</sequence>
<dbReference type="Proteomes" id="UP000253529">
    <property type="component" value="Unassembled WGS sequence"/>
</dbReference>
<accession>A0A366ETG8</accession>
<reference evidence="2 3" key="1">
    <citation type="submission" date="2018-06" db="EMBL/GenBank/DDBJ databases">
        <title>Genomic Encyclopedia of Type Strains, Phase IV (KMG-IV): sequencing the most valuable type-strain genomes for metagenomic binning, comparative biology and taxonomic classification.</title>
        <authorList>
            <person name="Goeker M."/>
        </authorList>
    </citation>
    <scope>NUCLEOTIDE SEQUENCE [LARGE SCALE GENOMIC DNA]</scope>
    <source>
        <strain evidence="2 3">DSM 24875</strain>
    </source>
</reference>
<evidence type="ECO:0000256" key="1">
    <source>
        <dbReference type="SAM" id="MobiDB-lite"/>
    </source>
</evidence>